<dbReference type="EMBL" id="MFBO01000015">
    <property type="protein sequence ID" value="OGD98129.1"/>
    <property type="molecule type" value="Genomic_DNA"/>
</dbReference>
<comment type="caution">
    <text evidence="1">The sequence shown here is derived from an EMBL/GenBank/DDBJ whole genome shotgun (WGS) entry which is preliminary data.</text>
</comment>
<dbReference type="SUPFAM" id="SSF89095">
    <property type="entry name" value="GatB/YqeY motif"/>
    <property type="match status" value="1"/>
</dbReference>
<sequence length="149" mass="16452">MANILDKINQDLIDAQKSKDTVMVSTLRLLLADVKNAQIEKGSELTDEEIINQIQRGAKKRKESIDAYQKANRSDLVDKETRELGVLQKYLPKQLSQDEIGKIVDEIISETGARSPGDIGKVIGQVMAKLRGRADGSMVSEIVKSKLSS</sequence>
<name>A0A1F5H231_9BACT</name>
<proteinExistence type="predicted"/>
<reference evidence="1 2" key="1">
    <citation type="journal article" date="2016" name="Nat. Commun.">
        <title>Thousands of microbial genomes shed light on interconnected biogeochemical processes in an aquifer system.</title>
        <authorList>
            <person name="Anantharaman K."/>
            <person name="Brown C.T."/>
            <person name="Hug L.A."/>
            <person name="Sharon I."/>
            <person name="Castelle C.J."/>
            <person name="Probst A.J."/>
            <person name="Thomas B.C."/>
            <person name="Singh A."/>
            <person name="Wilkins M.J."/>
            <person name="Karaoz U."/>
            <person name="Brodie E.L."/>
            <person name="Williams K.H."/>
            <person name="Hubbard S.S."/>
            <person name="Banfield J.F."/>
        </authorList>
    </citation>
    <scope>NUCLEOTIDE SEQUENCE [LARGE SCALE GENOMIC DNA]</scope>
</reference>
<dbReference type="InterPro" id="IPR019004">
    <property type="entry name" value="YqeY/Aim41"/>
</dbReference>
<dbReference type="InterPro" id="IPR023168">
    <property type="entry name" value="GatB_Yqey_C_2"/>
</dbReference>
<dbReference type="GO" id="GO:0016884">
    <property type="term" value="F:carbon-nitrogen ligase activity, with glutamine as amido-N-donor"/>
    <property type="evidence" value="ECO:0007669"/>
    <property type="project" value="InterPro"/>
</dbReference>
<dbReference type="STRING" id="1797725.A3A49_01605"/>
<evidence type="ECO:0000313" key="1">
    <source>
        <dbReference type="EMBL" id="OGD98129.1"/>
    </source>
</evidence>
<dbReference type="Gene3D" id="1.10.10.410">
    <property type="match status" value="1"/>
</dbReference>
<dbReference type="Proteomes" id="UP000176740">
    <property type="component" value="Unassembled WGS sequence"/>
</dbReference>
<dbReference type="InterPro" id="IPR042184">
    <property type="entry name" value="YqeY/Aim41_N"/>
</dbReference>
<keyword evidence="1" id="KW-0808">Transferase</keyword>
<accession>A0A1F5H231</accession>
<dbReference type="PANTHER" id="PTHR28055:SF1">
    <property type="entry name" value="ALTERED INHERITANCE OF MITOCHONDRIA PROTEIN 41, MITOCHONDRIAL"/>
    <property type="match status" value="1"/>
</dbReference>
<dbReference type="GO" id="GO:0016740">
    <property type="term" value="F:transferase activity"/>
    <property type="evidence" value="ECO:0007669"/>
    <property type="project" value="UniProtKB-KW"/>
</dbReference>
<gene>
    <name evidence="1" type="ORF">A3A49_01605</name>
</gene>
<dbReference type="Gene3D" id="1.10.1510.10">
    <property type="entry name" value="Uncharacterised protein YqeY/AIM41 PF09424, N-terminal domain"/>
    <property type="match status" value="1"/>
</dbReference>
<dbReference type="AlphaFoldDB" id="A0A1F5H231"/>
<dbReference type="InterPro" id="IPR003789">
    <property type="entry name" value="Asn/Gln_tRNA_amidoTrase-B-like"/>
</dbReference>
<evidence type="ECO:0000313" key="2">
    <source>
        <dbReference type="Proteomes" id="UP000176740"/>
    </source>
</evidence>
<organism evidence="1 2">
    <name type="scientific">Candidatus Curtissbacteria bacterium RIFCSPLOWO2_01_FULL_38_11b</name>
    <dbReference type="NCBI Taxonomy" id="1797725"/>
    <lineage>
        <taxon>Bacteria</taxon>
        <taxon>Candidatus Curtissiibacteriota</taxon>
    </lineage>
</organism>
<dbReference type="Pfam" id="PF09424">
    <property type="entry name" value="YqeY"/>
    <property type="match status" value="1"/>
</dbReference>
<dbReference type="PANTHER" id="PTHR28055">
    <property type="entry name" value="ALTERED INHERITANCE OF MITOCHONDRIA PROTEIN 41, MITOCHONDRIAL"/>
    <property type="match status" value="1"/>
</dbReference>
<protein>
    <submittedName>
        <fullName evidence="1">Glutamyl-tRNA amidotransferase</fullName>
    </submittedName>
</protein>